<evidence type="ECO:0000256" key="1">
    <source>
        <dbReference type="ARBA" id="ARBA00009947"/>
    </source>
</evidence>
<reference evidence="5" key="1">
    <citation type="submission" date="2021-01" db="EMBL/GenBank/DDBJ databases">
        <authorList>
            <person name="Corre E."/>
            <person name="Pelletier E."/>
            <person name="Niang G."/>
            <person name="Scheremetjew M."/>
            <person name="Finn R."/>
            <person name="Kale V."/>
            <person name="Holt S."/>
            <person name="Cochrane G."/>
            <person name="Meng A."/>
            <person name="Brown T."/>
            <person name="Cohen L."/>
        </authorList>
    </citation>
    <scope>NUCLEOTIDE SEQUENCE</scope>
    <source>
        <strain evidence="5">B650</strain>
    </source>
</reference>
<keyword evidence="3" id="KW-0175">Coiled coil</keyword>
<dbReference type="GO" id="GO:0005634">
    <property type="term" value="C:nucleus"/>
    <property type="evidence" value="ECO:0007669"/>
    <property type="project" value="InterPro"/>
</dbReference>
<dbReference type="Gene3D" id="3.30.1120.90">
    <property type="entry name" value="Nucleosome assembly protein"/>
    <property type="match status" value="1"/>
</dbReference>
<evidence type="ECO:0000256" key="3">
    <source>
        <dbReference type="SAM" id="Coils"/>
    </source>
</evidence>
<proteinExistence type="inferred from homology"/>
<gene>
    <name evidence="5" type="ORF">LDAN0321_LOCUS5321</name>
</gene>
<feature type="coiled-coil region" evidence="3">
    <location>
        <begin position="44"/>
        <end position="71"/>
    </location>
</feature>
<dbReference type="Gene3D" id="1.20.5.1500">
    <property type="match status" value="1"/>
</dbReference>
<dbReference type="InterPro" id="IPR037231">
    <property type="entry name" value="NAP-like_sf"/>
</dbReference>
<organism evidence="5">
    <name type="scientific">Leptocylindrus danicus</name>
    <dbReference type="NCBI Taxonomy" id="163516"/>
    <lineage>
        <taxon>Eukaryota</taxon>
        <taxon>Sar</taxon>
        <taxon>Stramenopiles</taxon>
        <taxon>Ochrophyta</taxon>
        <taxon>Bacillariophyta</taxon>
        <taxon>Coscinodiscophyceae</taxon>
        <taxon>Chaetocerotophycidae</taxon>
        <taxon>Leptocylindrales</taxon>
        <taxon>Leptocylindraceae</taxon>
        <taxon>Leptocylindrus</taxon>
    </lineage>
</organism>
<accession>A0A7S2K4H4</accession>
<evidence type="ECO:0000256" key="4">
    <source>
        <dbReference type="SAM" id="MobiDB-lite"/>
    </source>
</evidence>
<feature type="region of interest" description="Disordered" evidence="4">
    <location>
        <begin position="1"/>
        <end position="38"/>
    </location>
</feature>
<dbReference type="AlphaFoldDB" id="A0A7S2K4H4"/>
<dbReference type="GO" id="GO:0006334">
    <property type="term" value="P:nucleosome assembly"/>
    <property type="evidence" value="ECO:0007669"/>
    <property type="project" value="InterPro"/>
</dbReference>
<evidence type="ECO:0008006" key="6">
    <source>
        <dbReference type="Google" id="ProtNLM"/>
    </source>
</evidence>
<name>A0A7S2K4H4_9STRA</name>
<protein>
    <recommendedName>
        <fullName evidence="6">Nucleosome assembly protein</fullName>
    </recommendedName>
</protein>
<dbReference type="Pfam" id="PF00956">
    <property type="entry name" value="NAP"/>
    <property type="match status" value="1"/>
</dbReference>
<comment type="similarity">
    <text evidence="1 2">Belongs to the nucleosome assembly protein (NAP) family.</text>
</comment>
<feature type="compositionally biased region" description="Low complexity" evidence="4">
    <location>
        <begin position="8"/>
        <end position="18"/>
    </location>
</feature>
<dbReference type="SUPFAM" id="SSF143113">
    <property type="entry name" value="NAP-like"/>
    <property type="match status" value="1"/>
</dbReference>
<dbReference type="InterPro" id="IPR002164">
    <property type="entry name" value="NAP_family"/>
</dbReference>
<evidence type="ECO:0000256" key="2">
    <source>
        <dbReference type="RuleBase" id="RU003876"/>
    </source>
</evidence>
<sequence>MSDKEVNEAANELAVANLGDTSEEEEEDEDYDEEDIMDTLPPVMKMRVNKLQELQDQKNRLMEEYVKERAMLEHKYATLSEPLYDARKDIIVGAKDDELKLAQGDEESDAIVGIPQFWVVAIGHLEVVGELVTESDVDCLEYLRDIKCEDFENGMGFTLKFFFAPNDYFTNEVLEKKYTIPNLLMDDEPVLQEVLGCDIDWKEGRNLCYKKVQKKQRAKRGPNAGQIRTVTKQERLDSFFHFFTPPKLPKMEEMDEEEADALEEAFDHDYDVAQSFRSHIIPNAVLWFTGEALDSEFDLGEGELEGAVVEGGNDNNSPFPAPVEGEENPECKQN</sequence>
<feature type="compositionally biased region" description="Acidic residues" evidence="4">
    <location>
        <begin position="21"/>
        <end position="37"/>
    </location>
</feature>
<dbReference type="PANTHER" id="PTHR11875">
    <property type="entry name" value="TESTIS-SPECIFIC Y-ENCODED PROTEIN"/>
    <property type="match status" value="1"/>
</dbReference>
<feature type="region of interest" description="Disordered" evidence="4">
    <location>
        <begin position="304"/>
        <end position="334"/>
    </location>
</feature>
<evidence type="ECO:0000313" key="5">
    <source>
        <dbReference type="EMBL" id="CAD9566149.1"/>
    </source>
</evidence>
<dbReference type="EMBL" id="HBGY01008467">
    <property type="protein sequence ID" value="CAD9566149.1"/>
    <property type="molecule type" value="Transcribed_RNA"/>
</dbReference>